<dbReference type="EMBL" id="JBHPEI010000097">
    <property type="protein sequence ID" value="MFC1800247.1"/>
    <property type="molecule type" value="Genomic_DNA"/>
</dbReference>
<sequence length="288" mass="32126">MKKIAVIMICMLVVPILATADLTIREKTHVRAFMGAWASEGSELTYIKGDMMRSESETEKTGMGSARGMKNPPAAVTIIRLDKGLVWHVNTLDKTYMESPFELLPESDDVDLSGLGLKDLTVEKTDETREVMGKKCDGVRASITFETEGSDGPVEQTFDVMFWMTSEVKALAEMRGFWETMIEVSQGQKEKVPMGDVMEQLWEEVGEEGKVPLAMDMSVTSSSLNPEDEAKMRASLEAMGQMMGESGGEDDMAMRMSREIISISDENLNDALFEVPKDYRKAKGIRMW</sequence>
<reference evidence="2 3" key="1">
    <citation type="submission" date="2024-09" db="EMBL/GenBank/DDBJ databases">
        <authorList>
            <person name="D'Angelo T."/>
        </authorList>
    </citation>
    <scope>NUCLEOTIDE SEQUENCE [LARGE SCALE GENOMIC DNA]</scope>
    <source>
        <strain evidence="2">SAG AM-311-F02</strain>
    </source>
</reference>
<evidence type="ECO:0000313" key="2">
    <source>
        <dbReference type="EMBL" id="MFC1800247.1"/>
    </source>
</evidence>
<protein>
    <recommendedName>
        <fullName evidence="4">DUF4412 domain-containing protein</fullName>
    </recommendedName>
</protein>
<dbReference type="Proteomes" id="UP001594288">
    <property type="component" value="Unassembled WGS sequence"/>
</dbReference>
<evidence type="ECO:0008006" key="4">
    <source>
        <dbReference type="Google" id="ProtNLM"/>
    </source>
</evidence>
<feature type="chain" id="PRO_5047499324" description="DUF4412 domain-containing protein" evidence="1">
    <location>
        <begin position="21"/>
        <end position="288"/>
    </location>
</feature>
<keyword evidence="3" id="KW-1185">Reference proteome</keyword>
<evidence type="ECO:0000313" key="3">
    <source>
        <dbReference type="Proteomes" id="UP001594288"/>
    </source>
</evidence>
<keyword evidence="1" id="KW-0732">Signal</keyword>
<organism evidence="2 3">
    <name type="scientific">Eiseniibacteriota bacterium</name>
    <dbReference type="NCBI Taxonomy" id="2212470"/>
    <lineage>
        <taxon>Bacteria</taxon>
        <taxon>Candidatus Eiseniibacteriota</taxon>
    </lineage>
</organism>
<comment type="caution">
    <text evidence="2">The sequence shown here is derived from an EMBL/GenBank/DDBJ whole genome shotgun (WGS) entry which is preliminary data.</text>
</comment>
<evidence type="ECO:0000256" key="1">
    <source>
        <dbReference type="SAM" id="SignalP"/>
    </source>
</evidence>
<gene>
    <name evidence="2" type="ORF">ACFL2Z_05005</name>
</gene>
<feature type="signal peptide" evidence="1">
    <location>
        <begin position="1"/>
        <end position="20"/>
    </location>
</feature>
<proteinExistence type="predicted"/>
<name>A0ABV6YQP1_UNCEI</name>
<accession>A0ABV6YQP1</accession>